<evidence type="ECO:0000256" key="1">
    <source>
        <dbReference type="ARBA" id="ARBA00005854"/>
    </source>
</evidence>
<feature type="domain" description="D-isomer specific 2-hydroxyacid dehydrogenase catalytic" evidence="5">
    <location>
        <begin position="20"/>
        <end position="320"/>
    </location>
</feature>
<comment type="similarity">
    <text evidence="1 4">Belongs to the D-isomer specific 2-hydroxyacid dehydrogenase family.</text>
</comment>
<dbReference type="RefSeq" id="WP_169278285.1">
    <property type="nucleotide sequence ID" value="NZ_CP051680.1"/>
</dbReference>
<dbReference type="AlphaFoldDB" id="A0A7Z2ZJN0"/>
<dbReference type="InterPro" id="IPR029753">
    <property type="entry name" value="D-isomer_DH_CS"/>
</dbReference>
<feature type="domain" description="D-isomer specific 2-hydroxyacid dehydrogenase NAD-binding" evidence="6">
    <location>
        <begin position="117"/>
        <end position="290"/>
    </location>
</feature>
<dbReference type="InterPro" id="IPR006140">
    <property type="entry name" value="D-isomer_DH_NAD-bd"/>
</dbReference>
<evidence type="ECO:0000256" key="4">
    <source>
        <dbReference type="RuleBase" id="RU003719"/>
    </source>
</evidence>
<dbReference type="CDD" id="cd12172">
    <property type="entry name" value="PGDH_like_2"/>
    <property type="match status" value="1"/>
</dbReference>
<name>A0A7Z2ZJN0_9BACL</name>
<dbReference type="GO" id="GO:0051287">
    <property type="term" value="F:NAD binding"/>
    <property type="evidence" value="ECO:0007669"/>
    <property type="project" value="InterPro"/>
</dbReference>
<keyword evidence="8" id="KW-1185">Reference proteome</keyword>
<gene>
    <name evidence="7" type="ORF">HH215_01465</name>
</gene>
<dbReference type="PROSITE" id="PS00671">
    <property type="entry name" value="D_2_HYDROXYACID_DH_3"/>
    <property type="match status" value="1"/>
</dbReference>
<dbReference type="Gene3D" id="3.40.50.720">
    <property type="entry name" value="NAD(P)-binding Rossmann-like Domain"/>
    <property type="match status" value="2"/>
</dbReference>
<evidence type="ECO:0000313" key="7">
    <source>
        <dbReference type="EMBL" id="QJD81980.1"/>
    </source>
</evidence>
<dbReference type="SUPFAM" id="SSF52283">
    <property type="entry name" value="Formate/glycerate dehydrogenase catalytic domain-like"/>
    <property type="match status" value="1"/>
</dbReference>
<dbReference type="Proteomes" id="UP000502248">
    <property type="component" value="Chromosome"/>
</dbReference>
<dbReference type="InterPro" id="IPR006139">
    <property type="entry name" value="D-isomer_2_OHA_DH_cat_dom"/>
</dbReference>
<organism evidence="7 8">
    <name type="scientific">Cohnella herbarum</name>
    <dbReference type="NCBI Taxonomy" id="2728023"/>
    <lineage>
        <taxon>Bacteria</taxon>
        <taxon>Bacillati</taxon>
        <taxon>Bacillota</taxon>
        <taxon>Bacilli</taxon>
        <taxon>Bacillales</taxon>
        <taxon>Paenibacillaceae</taxon>
        <taxon>Cohnella</taxon>
    </lineage>
</organism>
<dbReference type="InterPro" id="IPR036291">
    <property type="entry name" value="NAD(P)-bd_dom_sf"/>
</dbReference>
<dbReference type="EMBL" id="CP051680">
    <property type="protein sequence ID" value="QJD81980.1"/>
    <property type="molecule type" value="Genomic_DNA"/>
</dbReference>
<dbReference type="PANTHER" id="PTHR42789:SF1">
    <property type="entry name" value="D-ISOMER SPECIFIC 2-HYDROXYACID DEHYDROGENASE FAMILY PROTEIN (AFU_ORTHOLOGUE AFUA_6G10090)"/>
    <property type="match status" value="1"/>
</dbReference>
<reference evidence="7 8" key="1">
    <citation type="submission" date="2020-04" db="EMBL/GenBank/DDBJ databases">
        <title>Genome sequencing of novel species.</title>
        <authorList>
            <person name="Heo J."/>
            <person name="Kim S.-J."/>
            <person name="Kim J.-S."/>
            <person name="Hong S.-B."/>
            <person name="Kwon S.-W."/>
        </authorList>
    </citation>
    <scope>NUCLEOTIDE SEQUENCE [LARGE SCALE GENOMIC DNA]</scope>
    <source>
        <strain evidence="7 8">MFER-1</strain>
    </source>
</reference>
<protein>
    <submittedName>
        <fullName evidence="7">Phosphoglycerate dehydrogenase</fullName>
    </submittedName>
</protein>
<sequence length="321" mass="34930">MALSNRPKILVTSTNYSIYCGEAKQLLESNGCEIIENMRGRPLTFEELSAVVPDISGVVAGVDTWNEEVFKLAPQLKAIGRFGVGVDNIDLDKAREYGIQVTNVPGGNANAVAEFAVGLILSALRNIPNLYQSARRAYWDRHVGEELQGKRIGLLGFGNISRRLARKLQGFDVDIIAFDKYPNEAAAKELNVTLASFEEVLSTSDIVSMHLPALPETYHIMGDKQFGMMKRGSYFINTARGTVVDEAALRKALTDGPLGGAAIDVYEHEPVGADNPLLTTDRIVTTPHTAAETIETYRLVGLTTARAILDVLAGRTPNNLL</sequence>
<dbReference type="GO" id="GO:0016616">
    <property type="term" value="F:oxidoreductase activity, acting on the CH-OH group of donors, NAD or NADP as acceptor"/>
    <property type="evidence" value="ECO:0007669"/>
    <property type="project" value="InterPro"/>
</dbReference>
<keyword evidence="2 4" id="KW-0560">Oxidoreductase</keyword>
<proteinExistence type="inferred from homology"/>
<dbReference type="PANTHER" id="PTHR42789">
    <property type="entry name" value="D-ISOMER SPECIFIC 2-HYDROXYACID DEHYDROGENASE FAMILY PROTEIN (AFU_ORTHOLOGUE AFUA_6G10090)"/>
    <property type="match status" value="1"/>
</dbReference>
<dbReference type="Pfam" id="PF02826">
    <property type="entry name" value="2-Hacid_dh_C"/>
    <property type="match status" value="1"/>
</dbReference>
<evidence type="ECO:0000259" key="5">
    <source>
        <dbReference type="Pfam" id="PF00389"/>
    </source>
</evidence>
<keyword evidence="3" id="KW-0520">NAD</keyword>
<evidence type="ECO:0000313" key="8">
    <source>
        <dbReference type="Proteomes" id="UP000502248"/>
    </source>
</evidence>
<evidence type="ECO:0000256" key="3">
    <source>
        <dbReference type="ARBA" id="ARBA00023027"/>
    </source>
</evidence>
<dbReference type="InterPro" id="IPR050857">
    <property type="entry name" value="D-2-hydroxyacid_DH"/>
</dbReference>
<dbReference type="SUPFAM" id="SSF51735">
    <property type="entry name" value="NAD(P)-binding Rossmann-fold domains"/>
    <property type="match status" value="1"/>
</dbReference>
<dbReference type="KEGG" id="cheb:HH215_01465"/>
<evidence type="ECO:0000256" key="2">
    <source>
        <dbReference type="ARBA" id="ARBA00023002"/>
    </source>
</evidence>
<dbReference type="FunFam" id="3.40.50.720:FF:000203">
    <property type="entry name" value="D-3-phosphoglycerate dehydrogenase (SerA)"/>
    <property type="match status" value="1"/>
</dbReference>
<evidence type="ECO:0000259" key="6">
    <source>
        <dbReference type="Pfam" id="PF02826"/>
    </source>
</evidence>
<accession>A0A7Z2ZJN0</accession>
<dbReference type="Pfam" id="PF00389">
    <property type="entry name" value="2-Hacid_dh"/>
    <property type="match status" value="1"/>
</dbReference>